<dbReference type="GO" id="GO:0005794">
    <property type="term" value="C:Golgi apparatus"/>
    <property type="evidence" value="ECO:0007669"/>
    <property type="project" value="UniProtKB-SubCell"/>
</dbReference>
<evidence type="ECO:0000256" key="8">
    <source>
        <dbReference type="SAM" id="MobiDB-lite"/>
    </source>
</evidence>
<evidence type="ECO:0000259" key="9">
    <source>
        <dbReference type="Pfam" id="PF07989"/>
    </source>
</evidence>
<dbReference type="InterPro" id="IPR056273">
    <property type="entry name" value="CDK5RAP2_MYOME_CC"/>
</dbReference>
<feature type="region of interest" description="Disordered" evidence="8">
    <location>
        <begin position="1217"/>
        <end position="1236"/>
    </location>
</feature>
<feature type="compositionally biased region" description="Low complexity" evidence="8">
    <location>
        <begin position="1323"/>
        <end position="1343"/>
    </location>
</feature>
<dbReference type="GeneID" id="101072545"/>
<keyword evidence="12" id="KW-1185">Reference proteome</keyword>
<feature type="region of interest" description="Disordered" evidence="8">
    <location>
        <begin position="2822"/>
        <end position="2860"/>
    </location>
</feature>
<feature type="compositionally biased region" description="Polar residues" evidence="8">
    <location>
        <begin position="1990"/>
        <end position="2005"/>
    </location>
</feature>
<feature type="region of interest" description="Disordered" evidence="8">
    <location>
        <begin position="1852"/>
        <end position="1874"/>
    </location>
</feature>
<evidence type="ECO:0000256" key="1">
    <source>
        <dbReference type="ARBA" id="ARBA00004245"/>
    </source>
</evidence>
<feature type="compositionally biased region" description="Basic residues" evidence="8">
    <location>
        <begin position="1356"/>
        <end position="1372"/>
    </location>
</feature>
<feature type="coiled-coil region" evidence="7">
    <location>
        <begin position="733"/>
        <end position="767"/>
    </location>
</feature>
<accession>A0A674PEQ2</accession>
<feature type="region of interest" description="Disordered" evidence="8">
    <location>
        <begin position="2099"/>
        <end position="2124"/>
    </location>
</feature>
<dbReference type="OMA" id="CGQIGEM"/>
<feature type="domain" description="CDK5 regulatory subunit-associated protein 2/Myomegalin coiled coil" evidence="10">
    <location>
        <begin position="956"/>
        <end position="1047"/>
    </location>
</feature>
<evidence type="ECO:0000256" key="6">
    <source>
        <dbReference type="ARBA" id="ARBA00023212"/>
    </source>
</evidence>
<feature type="region of interest" description="Disordered" evidence="8">
    <location>
        <begin position="1933"/>
        <end position="2005"/>
    </location>
</feature>
<protein>
    <submittedName>
        <fullName evidence="11">Uncharacterized protein</fullName>
    </submittedName>
</protein>
<feature type="domain" description="Centrosomin N-terminal motif 1" evidence="9">
    <location>
        <begin position="51"/>
        <end position="123"/>
    </location>
</feature>
<dbReference type="GO" id="GO:0007098">
    <property type="term" value="P:centrosome cycle"/>
    <property type="evidence" value="ECO:0007669"/>
    <property type="project" value="TreeGrafter"/>
</dbReference>
<feature type="compositionally biased region" description="Basic and acidic residues" evidence="8">
    <location>
        <begin position="1933"/>
        <end position="1989"/>
    </location>
</feature>
<feature type="coiled-coil region" evidence="7">
    <location>
        <begin position="52"/>
        <end position="169"/>
    </location>
</feature>
<dbReference type="InterPro" id="IPR052593">
    <property type="entry name" value="MT-associated_AKAP9-binding"/>
</dbReference>
<name>A0A674PEQ2_TAKRU</name>
<evidence type="ECO:0000313" key="12">
    <source>
        <dbReference type="Proteomes" id="UP000005226"/>
    </source>
</evidence>
<gene>
    <name evidence="11" type="primary">cdk5rap2</name>
</gene>
<dbReference type="GeneTree" id="ENSGT00950000183190"/>
<evidence type="ECO:0000256" key="3">
    <source>
        <dbReference type="ARBA" id="ARBA00022490"/>
    </source>
</evidence>
<keyword evidence="7" id="KW-0175">Coiled coil</keyword>
<feature type="compositionally biased region" description="Polar residues" evidence="8">
    <location>
        <begin position="928"/>
        <end position="942"/>
    </location>
</feature>
<reference evidence="11 12" key="1">
    <citation type="journal article" date="2011" name="Genome Biol. Evol.">
        <title>Integration of the genetic map and genome assembly of fugu facilitates insights into distinct features of genome evolution in teleosts and mammals.</title>
        <authorList>
            <person name="Kai W."/>
            <person name="Kikuchi K."/>
            <person name="Tohari S."/>
            <person name="Chew A.K."/>
            <person name="Tay A."/>
            <person name="Fujiwara A."/>
            <person name="Hosoya S."/>
            <person name="Suetake H."/>
            <person name="Naruse K."/>
            <person name="Brenner S."/>
            <person name="Suzuki Y."/>
            <person name="Venkatesh B."/>
        </authorList>
    </citation>
    <scope>NUCLEOTIDE SEQUENCE [LARGE SCALE GENOMIC DNA]</scope>
</reference>
<dbReference type="GO" id="GO:0060090">
    <property type="term" value="F:molecular adaptor activity"/>
    <property type="evidence" value="ECO:0007669"/>
    <property type="project" value="TreeGrafter"/>
</dbReference>
<feature type="region of interest" description="Disordered" evidence="8">
    <location>
        <begin position="2190"/>
        <end position="2280"/>
    </location>
</feature>
<sequence>MDSVVADDMTLPVDINGSCRLPDSFNAGEDSTDSMTAPSFPAKMSPIKALTMKDYENQITALKKENFNLKLRIYFMEERMQQKCDDSTEDIFKTNIELKVELESMKRELAEKQELLVSASKALDSLAGRESGEPQRFREQAQREIDALNDAFNKKIADLEQCLQVAEGEVEKMAAIAEQEKLKNFSLERQLRTMSPQDNTSTPAEDLQAALQEKEKIIEQLQNTVKNQEVLIHQRKRNANQATDAASADTAQPSELITKKEQELKELREELQRLKDQTTPNHQPGVNQLEVHNKLLTEQLAETKSTSETLTKTLEETQNQNKDLLVKLEEKETELNSEKKNALKRDKTIQGLTQVLKEKEKEIAELFHEIEDRDDALAKAREAAHKAQLQKYQGVEEHQNLLMEKQTELAKLQGEHNAKVFEAQKLQRALHRREQELADLQQAKDQLEVEMEDLQQQKKKGDKALNDLNNQLKKMSDEIGERESALQQQYQETLEHTKRKLQAHEVTIHRLTSTLSDKEQQLQDYMNMVRDFESRSPVGNDNVLSKMRQRLKDKEKALEQALDEKFAAIEEKDNVIHQLQLSLRERERDLERLNNLISHNEETINSFDSVIKEKDVELQHLANTLKNLQRAKQDVEDNLNRSLREKDSIISQLQLSLEGKTKDMEEMAESVLNQSQTHARDLIEQMGQRLKFTEAMLAEAVKARERLVADNESAVEGLLATISSKDQLLKESAEHYNRLLSDRTQEIQELRKQLSNRQQQLTAAERHNSTTAQEGYLEIAELRALLAEKDGIINKLLHRGQDREQFLADMQKDPDHVLELKHTIQIMQEHLDERDAELSKRISDDNMENLHVPQNTVILLKKELSQKTEALNKALQRESELKISLAELQSLLSEMEGRNEAQAANIESLTATLNTKDDIINTLHQRFSQRGGSGVDQSQDPMTGSGIEGSLPSLPQRETTMIGGDSQQEVLPKSEALQQEHDALYKALRAEQQLYSSLVRTVKEQDSTQRLHALQLELTSVQLLREQLEESIRNNKELRDDLKSEIQRAKLREGVDAIDPKELESMKHQLEDAQRWNASLQARLGAIQNRGGGVGGAKDSGDTLSFIGDQTSYMSICVGEEHDESLSELSAQELRHKVLELQDCVSNLQTLNNELQNQLSLVDKSDDVAHKTGTKNMSSSPWKQQLKTAQKMHNKGLHYSVIDKECQTDIRTGEQFDVGTDEDLRQSREDAHSASDTLYTEEKKVKDITADVLALESLLTDCGATSVSHLRETLLRLRRENAELRGLLKEQKSAECKEKESADASGDSSDGQAELRRSLETLQSDSQSGSSVSDGSSAPVVSSTDGMVNLQIKNLSHRRSAKQHVAKHRAGLKSRLPVPLRLRGEASSSRQTMSSDILKPDPLSNPLSDDACVSDQQLHTDADGAMSSQYSTSPSSTLRYSHRSCSPVGSDKGSDASVTLDHTYPLTELELLHQECQEKEVLINKLSEQLADWEELQSQLQEKDQLNHQYMEALQAAESTIAYLTACSLDSQEQHVAHNFGTTGNLDINHYTGRQQNVLWEQCRPLTGNQDKPRVKDAATQHCHYNTGEHNIKSLRQIATESLKAHGESKNQLELGASDYISLNPKMTEAVVKCLSAIESAVASLAEHCTDISSLSSGKTSQMSSDLQVNLDNLQRALQDSNDLGEATQFSDLCETKGHIELHNNLCHLYKVFGDKSQRISELQASLQEQKCRKEDHLENRTVPEVKGLPPSVKSELETLHKALREKKKACKSLEERLATALTNTTIPENAQKALRQDDKGVQVDLQDLGYETSGKSEQDREECSSTDFEAGLKPSCSASSLPTLLKHEQATFSSTENLDSSSSTPYPSSPALSSAKVSQKSLQVYNKYGVSEDPLQLQGQVRELKAQLENQAKVILQMQSLLHQNSLSSDLEFRTSDPSCVRDLKGRRAEEESQEGVKKEGDKPVMNDKSSHLSMELERERAQNRRLSEQLQQTRSGSTSPARLDSLVQSQARELSQLRQQIKESRKLGALQRQQLEELNKAFKELLHANKVDCYMGEVVKEQLDKSLGLLDRLEGRLDRGDSCLDNGDVAALELSRSLGERQPGSQSLLSCEESMKDPPDSPCRIQQELDDLRMELEGEREVLQQHTSLLVQQNLTLAECTREQLDLLAQELQEKNCIIQNLESQLRDQSPHSQHSSHSDLCHSDRTSSSYSSPTTHGSSGTQNQKQLPDWKTAAARPGGGVPEEGVSGTSSRLQGLQRENGRLQEQLRSSEELNSSLRSELDLHRSIMAQTSSRQQQDDGKEGSSSQTYIRKLDREVSPQDHPADRHLNSDMLGEHLQEIRALRLRLEESICTNDRLREQLEKKLAEVERDSATNIFIHGEERGQLANEIRILWGQNQALKEQLSMGSKDKQKENERLRETVARRTAKLEQSRKECEALRQENTRLQERLEQSSQETSQLQETLQYSKEELHRLQSEVNALRQQLSDSQHLLNSLRLELQVFEKMKTDVHRCHGPSEAPQDPAPSGSWDLSELLSEIRHLRLQLEKSIQTNTALREKLEEQLLKGAHRSETININYLLSSPDEGGRSPGREGNDALHHSFHSHNKCSGGLQDERYRGHLELDGSSRGSSSGDSLSGAPSRLVPGHRIWANRNGRHILGLIEDYSALRKQISDGRKLSRSLIAQLQECVQIFRHSSSDNKMLEEQRLRSLTGSMNNMQHVLEEAGRLLKLVWRVSLPAANTAGDGSSNQQDELMKNEVARLKSRLSQQERMLCGAVKRLRTTNQLKEGMEKMIIDQLYVTHGVLKKARGNLETNYSSLFSLKEPSGGPDEGGPRRWPVGGGRDLQPGRAAEDPSSDES</sequence>
<evidence type="ECO:0000256" key="4">
    <source>
        <dbReference type="ARBA" id="ARBA00022553"/>
    </source>
</evidence>
<feature type="coiled-coil region" evidence="7">
    <location>
        <begin position="1720"/>
        <end position="1784"/>
    </location>
</feature>
<dbReference type="InterPro" id="IPR012943">
    <property type="entry name" value="Cnn_1N"/>
</dbReference>
<dbReference type="RefSeq" id="XP_029693139.1">
    <property type="nucleotide sequence ID" value="XM_029837279.1"/>
</dbReference>
<dbReference type="Proteomes" id="UP000005226">
    <property type="component" value="Chromosome 6"/>
</dbReference>
<feature type="coiled-coil region" evidence="7">
    <location>
        <begin position="2418"/>
        <end position="2501"/>
    </location>
</feature>
<feature type="region of interest" description="Disordered" evidence="8">
    <location>
        <begin position="2581"/>
        <end position="2614"/>
    </location>
</feature>
<dbReference type="InParanoid" id="A0A674PEQ2"/>
<feature type="coiled-coil region" evidence="7">
    <location>
        <begin position="861"/>
        <end position="912"/>
    </location>
</feature>
<evidence type="ECO:0000256" key="2">
    <source>
        <dbReference type="ARBA" id="ARBA00004555"/>
    </source>
</evidence>
<dbReference type="Pfam" id="PF07989">
    <property type="entry name" value="Cnn_1N"/>
    <property type="match status" value="1"/>
</dbReference>
<feature type="compositionally biased region" description="Low complexity" evidence="8">
    <location>
        <begin position="2266"/>
        <end position="2280"/>
    </location>
</feature>
<comment type="subcellular location">
    <subcellularLocation>
        <location evidence="1">Cytoplasm</location>
        <location evidence="1">Cytoskeleton</location>
    </subcellularLocation>
    <subcellularLocation>
        <location evidence="2">Golgi apparatus</location>
    </subcellularLocation>
</comment>
<reference evidence="11" key="2">
    <citation type="submission" date="2025-08" db="UniProtKB">
        <authorList>
            <consortium name="Ensembl"/>
        </authorList>
    </citation>
    <scope>IDENTIFICATION</scope>
</reference>
<feature type="region of interest" description="Disordered" evidence="8">
    <location>
        <begin position="1810"/>
        <end position="1830"/>
    </location>
</feature>
<feature type="compositionally biased region" description="Basic and acidic residues" evidence="8">
    <location>
        <begin position="1292"/>
        <end position="1302"/>
    </location>
</feature>
<evidence type="ECO:0000256" key="7">
    <source>
        <dbReference type="SAM" id="Coils"/>
    </source>
</evidence>
<feature type="region of interest" description="Disordered" evidence="8">
    <location>
        <begin position="236"/>
        <end position="256"/>
    </location>
</feature>
<feature type="compositionally biased region" description="Polar residues" evidence="8">
    <location>
        <begin position="1386"/>
        <end position="1395"/>
    </location>
</feature>
<feature type="region of interest" description="Disordered" evidence="8">
    <location>
        <begin position="1356"/>
        <end position="1457"/>
    </location>
</feature>
<proteinExistence type="predicted"/>
<feature type="compositionally biased region" description="Low complexity" evidence="8">
    <location>
        <begin position="1427"/>
        <end position="1436"/>
    </location>
</feature>
<keyword evidence="5" id="KW-0333">Golgi apparatus</keyword>
<feature type="compositionally biased region" description="Low complexity" evidence="8">
    <location>
        <begin position="239"/>
        <end position="254"/>
    </location>
</feature>
<organism evidence="11 12">
    <name type="scientific">Takifugu rubripes</name>
    <name type="common">Japanese pufferfish</name>
    <name type="synonym">Fugu rubripes</name>
    <dbReference type="NCBI Taxonomy" id="31033"/>
    <lineage>
        <taxon>Eukaryota</taxon>
        <taxon>Metazoa</taxon>
        <taxon>Chordata</taxon>
        <taxon>Craniata</taxon>
        <taxon>Vertebrata</taxon>
        <taxon>Euteleostomi</taxon>
        <taxon>Actinopterygii</taxon>
        <taxon>Neopterygii</taxon>
        <taxon>Teleostei</taxon>
        <taxon>Neoteleostei</taxon>
        <taxon>Acanthomorphata</taxon>
        <taxon>Eupercaria</taxon>
        <taxon>Tetraodontiformes</taxon>
        <taxon>Tetradontoidea</taxon>
        <taxon>Tetraodontidae</taxon>
        <taxon>Takifugu</taxon>
    </lineage>
</organism>
<feature type="coiled-coil region" evidence="7">
    <location>
        <begin position="2533"/>
        <end position="2564"/>
    </location>
</feature>
<evidence type="ECO:0000313" key="11">
    <source>
        <dbReference type="Ensembl" id="ENSTRUP00000084146.1"/>
    </source>
</evidence>
<dbReference type="PANTHER" id="PTHR46501">
    <property type="entry name" value="MYOMEGALIN"/>
    <property type="match status" value="1"/>
</dbReference>
<feature type="compositionally biased region" description="Basic and acidic residues" evidence="8">
    <location>
        <begin position="2586"/>
        <end position="2600"/>
    </location>
</feature>
<feature type="region of interest" description="Disordered" evidence="8">
    <location>
        <begin position="928"/>
        <end position="952"/>
    </location>
</feature>
<feature type="compositionally biased region" description="Basic and acidic residues" evidence="8">
    <location>
        <begin position="1815"/>
        <end position="1824"/>
    </location>
</feature>
<dbReference type="Ensembl" id="ENSTRUT00000075110.1">
    <property type="protein sequence ID" value="ENSTRUP00000084146.1"/>
    <property type="gene ID" value="ENSTRUG00000018229.3"/>
</dbReference>
<evidence type="ECO:0000259" key="10">
    <source>
        <dbReference type="Pfam" id="PF23246"/>
    </source>
</evidence>
<feature type="compositionally biased region" description="Basic and acidic residues" evidence="8">
    <location>
        <begin position="1222"/>
        <end position="1233"/>
    </location>
</feature>
<dbReference type="GO" id="GO:0090063">
    <property type="term" value="P:positive regulation of microtubule nucleation"/>
    <property type="evidence" value="ECO:0007669"/>
    <property type="project" value="TreeGrafter"/>
</dbReference>
<dbReference type="Pfam" id="PF23246">
    <property type="entry name" value="CC_CDK5RAP2"/>
    <property type="match status" value="1"/>
</dbReference>
<feature type="coiled-coil region" evidence="7">
    <location>
        <begin position="2131"/>
        <end position="2187"/>
    </location>
</feature>
<evidence type="ECO:0000256" key="5">
    <source>
        <dbReference type="ARBA" id="ARBA00023034"/>
    </source>
</evidence>
<dbReference type="PANTHER" id="PTHR46501:SF7">
    <property type="entry name" value="MYOMEGALIN ISOFORM X1"/>
    <property type="match status" value="1"/>
</dbReference>
<reference evidence="11" key="3">
    <citation type="submission" date="2025-09" db="UniProtKB">
        <authorList>
            <consortium name="Ensembl"/>
        </authorList>
    </citation>
    <scope>IDENTIFICATION</scope>
</reference>
<keyword evidence="3" id="KW-0963">Cytoplasm</keyword>
<dbReference type="GO" id="GO:0005813">
    <property type="term" value="C:centrosome"/>
    <property type="evidence" value="ECO:0007669"/>
    <property type="project" value="TreeGrafter"/>
</dbReference>
<feature type="coiled-coil region" evidence="7">
    <location>
        <begin position="1011"/>
        <end position="1083"/>
    </location>
</feature>
<feature type="coiled-coil region" evidence="7">
    <location>
        <begin position="1469"/>
        <end position="1516"/>
    </location>
</feature>
<keyword evidence="4" id="KW-0597">Phosphoprotein</keyword>
<feature type="coiled-coil region" evidence="7">
    <location>
        <begin position="2343"/>
        <end position="2377"/>
    </location>
</feature>
<feature type="compositionally biased region" description="Low complexity" evidence="8">
    <location>
        <begin position="2209"/>
        <end position="2224"/>
    </location>
</feature>
<feature type="compositionally biased region" description="Basic and acidic residues" evidence="8">
    <location>
        <begin position="2199"/>
        <end position="2208"/>
    </location>
</feature>
<feature type="region of interest" description="Disordered" evidence="8">
    <location>
        <begin position="1292"/>
        <end position="1343"/>
    </location>
</feature>
<keyword evidence="6" id="KW-0206">Cytoskeleton</keyword>
<dbReference type="GO" id="GO:1903358">
    <property type="term" value="P:regulation of Golgi organization"/>
    <property type="evidence" value="ECO:0007669"/>
    <property type="project" value="TreeGrafter"/>
</dbReference>
<dbReference type="CTD" id="55755"/>
<dbReference type="OrthoDB" id="10255000at2759"/>